<feature type="transmembrane region" description="Helical" evidence="10">
    <location>
        <begin position="270"/>
        <end position="287"/>
    </location>
</feature>
<protein>
    <recommendedName>
        <fullName evidence="13">Aquaporin</fullName>
    </recommendedName>
</protein>
<dbReference type="InterPro" id="IPR022357">
    <property type="entry name" value="MIP_CS"/>
</dbReference>
<dbReference type="PRINTS" id="PR00783">
    <property type="entry name" value="MINTRINSICP"/>
</dbReference>
<dbReference type="OrthoDB" id="3222at2759"/>
<feature type="transmembrane region" description="Helical" evidence="10">
    <location>
        <begin position="299"/>
        <end position="317"/>
    </location>
</feature>
<gene>
    <name evidence="11" type="ORF">D9758_015934</name>
</gene>
<evidence type="ECO:0000256" key="2">
    <source>
        <dbReference type="ARBA" id="ARBA00006175"/>
    </source>
</evidence>
<dbReference type="AlphaFoldDB" id="A0A8H5FHI3"/>
<dbReference type="GO" id="GO:0015254">
    <property type="term" value="F:glycerol channel activity"/>
    <property type="evidence" value="ECO:0007669"/>
    <property type="project" value="TreeGrafter"/>
</dbReference>
<dbReference type="CDD" id="cd00333">
    <property type="entry name" value="MIP"/>
    <property type="match status" value="1"/>
</dbReference>
<keyword evidence="4 9" id="KW-0812">Transmembrane</keyword>
<dbReference type="PANTHER" id="PTHR43829:SF9">
    <property type="entry name" value="AQUAPORIN-9"/>
    <property type="match status" value="1"/>
</dbReference>
<sequence length="401" mass="43505">MSDEITTIPFITSQETYSNLPFDTPLPLSRATTIIPGLANQETYSNLPFDTPLLPSRTPTIMPGLPSYDSAERMERGLTAPVIIPALEALAPKSRIYNTRQWLREPAAEFSGMMILIIFGAGVNCQVSLSNHKSVSASRQGDNTTIAMGWAAGLSLGVWISAGISGGHLNPAITLALATFRGFPWRKVPGTIIHHDTTCTFNEYSHPTVFHVTAYIFAQVLGGIAGAATVYMIYFNAINLVEGGHGARTLTTAGVFSTFAAHYVTDVSAFFSEFIATTILIVVILAVTDKRNTAPPLGLVPVVLFIVVVGLATAIGMNTGSAVNPARDLGPRIFMAMAGYGSEIWTFRNHYWLWCPIVAPILGAMVGTIFYDTLLYTEQDSYIVRYWEAPWSIGGKLPFKK</sequence>
<dbReference type="Pfam" id="PF00230">
    <property type="entry name" value="MIP"/>
    <property type="match status" value="2"/>
</dbReference>
<reference evidence="11 12" key="1">
    <citation type="journal article" date="2020" name="ISME J.">
        <title>Uncovering the hidden diversity of litter-decomposition mechanisms in mushroom-forming fungi.</title>
        <authorList>
            <person name="Floudas D."/>
            <person name="Bentzer J."/>
            <person name="Ahren D."/>
            <person name="Johansson T."/>
            <person name="Persson P."/>
            <person name="Tunlid A."/>
        </authorList>
    </citation>
    <scope>NUCLEOTIDE SEQUENCE [LARGE SCALE GENOMIC DNA]</scope>
    <source>
        <strain evidence="11 12">CBS 291.85</strain>
    </source>
</reference>
<name>A0A8H5FHI3_9AGAR</name>
<feature type="transmembrane region" description="Helical" evidence="10">
    <location>
        <begin position="212"/>
        <end position="234"/>
    </location>
</feature>
<dbReference type="InterPro" id="IPR050363">
    <property type="entry name" value="MIP/Aquaporin"/>
</dbReference>
<dbReference type="PROSITE" id="PS00221">
    <property type="entry name" value="MIP"/>
    <property type="match status" value="1"/>
</dbReference>
<feature type="transmembrane region" description="Helical" evidence="10">
    <location>
        <begin position="110"/>
        <end position="129"/>
    </location>
</feature>
<keyword evidence="3 9" id="KW-0813">Transport</keyword>
<keyword evidence="7 10" id="KW-0472">Membrane</keyword>
<comment type="caution">
    <text evidence="11">The sequence shown here is derived from an EMBL/GenBank/DDBJ whole genome shotgun (WGS) entry which is preliminary data.</text>
</comment>
<feature type="transmembrane region" description="Helical" evidence="10">
    <location>
        <begin position="351"/>
        <end position="371"/>
    </location>
</feature>
<accession>A0A8H5FHI3</accession>
<keyword evidence="5" id="KW-0677">Repeat</keyword>
<evidence type="ECO:0000256" key="6">
    <source>
        <dbReference type="ARBA" id="ARBA00022989"/>
    </source>
</evidence>
<evidence type="ECO:0000256" key="7">
    <source>
        <dbReference type="ARBA" id="ARBA00023136"/>
    </source>
</evidence>
<evidence type="ECO:0000256" key="10">
    <source>
        <dbReference type="SAM" id="Phobius"/>
    </source>
</evidence>
<dbReference type="PANTHER" id="PTHR43829">
    <property type="entry name" value="AQUAPORIN OR AQUAGLYCEROPORIN RELATED"/>
    <property type="match status" value="1"/>
</dbReference>
<proteinExistence type="inferred from homology"/>
<evidence type="ECO:0000313" key="12">
    <source>
        <dbReference type="Proteomes" id="UP000559256"/>
    </source>
</evidence>
<evidence type="ECO:0000256" key="9">
    <source>
        <dbReference type="RuleBase" id="RU000477"/>
    </source>
</evidence>
<evidence type="ECO:0000256" key="8">
    <source>
        <dbReference type="ARBA" id="ARBA00034651"/>
    </source>
</evidence>
<evidence type="ECO:0000256" key="5">
    <source>
        <dbReference type="ARBA" id="ARBA00022737"/>
    </source>
</evidence>
<evidence type="ECO:0000256" key="3">
    <source>
        <dbReference type="ARBA" id="ARBA00022448"/>
    </source>
</evidence>
<dbReference type="InterPro" id="IPR000425">
    <property type="entry name" value="MIP"/>
</dbReference>
<dbReference type="InterPro" id="IPR023271">
    <property type="entry name" value="Aquaporin-like"/>
</dbReference>
<evidence type="ECO:0000256" key="4">
    <source>
        <dbReference type="ARBA" id="ARBA00022692"/>
    </source>
</evidence>
<dbReference type="Proteomes" id="UP000559256">
    <property type="component" value="Unassembled WGS sequence"/>
</dbReference>
<organism evidence="11 12">
    <name type="scientific">Tetrapyrgos nigripes</name>
    <dbReference type="NCBI Taxonomy" id="182062"/>
    <lineage>
        <taxon>Eukaryota</taxon>
        <taxon>Fungi</taxon>
        <taxon>Dikarya</taxon>
        <taxon>Basidiomycota</taxon>
        <taxon>Agaricomycotina</taxon>
        <taxon>Agaricomycetes</taxon>
        <taxon>Agaricomycetidae</taxon>
        <taxon>Agaricales</taxon>
        <taxon>Marasmiineae</taxon>
        <taxon>Marasmiaceae</taxon>
        <taxon>Tetrapyrgos</taxon>
    </lineage>
</organism>
<dbReference type="SUPFAM" id="SSF81338">
    <property type="entry name" value="Aquaporin-like"/>
    <property type="match status" value="1"/>
</dbReference>
<dbReference type="GO" id="GO:0015250">
    <property type="term" value="F:water channel activity"/>
    <property type="evidence" value="ECO:0007669"/>
    <property type="project" value="TreeGrafter"/>
</dbReference>
<dbReference type="GO" id="GO:0005886">
    <property type="term" value="C:plasma membrane"/>
    <property type="evidence" value="ECO:0007669"/>
    <property type="project" value="TreeGrafter"/>
</dbReference>
<keyword evidence="12" id="KW-1185">Reference proteome</keyword>
<evidence type="ECO:0000313" key="11">
    <source>
        <dbReference type="EMBL" id="KAF5336628.1"/>
    </source>
</evidence>
<dbReference type="Gene3D" id="1.20.1080.10">
    <property type="entry name" value="Glycerol uptake facilitator protein"/>
    <property type="match status" value="1"/>
</dbReference>
<dbReference type="EMBL" id="JAACJM010000227">
    <property type="protein sequence ID" value="KAF5336628.1"/>
    <property type="molecule type" value="Genomic_DNA"/>
</dbReference>
<comment type="similarity">
    <text evidence="2 9">Belongs to the MIP/aquaporin (TC 1.A.8) family.</text>
</comment>
<comment type="subcellular location">
    <subcellularLocation>
        <location evidence="1">Membrane</location>
        <topology evidence="1">Multi-pass membrane protein</topology>
    </subcellularLocation>
</comment>
<evidence type="ECO:0000256" key="1">
    <source>
        <dbReference type="ARBA" id="ARBA00004141"/>
    </source>
</evidence>
<keyword evidence="6 10" id="KW-1133">Transmembrane helix</keyword>
<evidence type="ECO:0008006" key="13">
    <source>
        <dbReference type="Google" id="ProtNLM"/>
    </source>
</evidence>
<comment type="catalytic activity">
    <reaction evidence="8">
        <text>H2O(in) = H2O(out)</text>
        <dbReference type="Rhea" id="RHEA:29667"/>
        <dbReference type="ChEBI" id="CHEBI:15377"/>
    </reaction>
</comment>